<accession>B7KRJ5</accession>
<proteinExistence type="predicted"/>
<feature type="region of interest" description="Disordered" evidence="1">
    <location>
        <begin position="55"/>
        <end position="86"/>
    </location>
</feature>
<feature type="compositionally biased region" description="Basic and acidic residues" evidence="1">
    <location>
        <begin position="29"/>
        <end position="40"/>
    </location>
</feature>
<feature type="compositionally biased region" description="Basic residues" evidence="1">
    <location>
        <begin position="1"/>
        <end position="13"/>
    </location>
</feature>
<evidence type="ECO:0000313" key="2">
    <source>
        <dbReference type="EMBL" id="ACK85522.1"/>
    </source>
</evidence>
<organism evidence="2 3">
    <name type="scientific">Methylorubrum extorquens (strain CM4 / NCIMB 13688)</name>
    <name type="common">Methylobacterium extorquens</name>
    <dbReference type="NCBI Taxonomy" id="440085"/>
    <lineage>
        <taxon>Bacteria</taxon>
        <taxon>Pseudomonadati</taxon>
        <taxon>Pseudomonadota</taxon>
        <taxon>Alphaproteobacteria</taxon>
        <taxon>Hyphomicrobiales</taxon>
        <taxon>Methylobacteriaceae</taxon>
        <taxon>Methylorubrum</taxon>
    </lineage>
</organism>
<feature type="region of interest" description="Disordered" evidence="1">
    <location>
        <begin position="1"/>
        <end position="41"/>
    </location>
</feature>
<gene>
    <name evidence="2" type="ordered locus">Mchl_4748</name>
</gene>
<dbReference type="Proteomes" id="UP000002385">
    <property type="component" value="Chromosome"/>
</dbReference>
<evidence type="ECO:0000313" key="3">
    <source>
        <dbReference type="Proteomes" id="UP000002385"/>
    </source>
</evidence>
<reference evidence="2 3" key="2">
    <citation type="journal article" date="2012" name="J. Bacteriol.">
        <title>Complete genome sequences of six strains of the genus Methylobacterium.</title>
        <authorList>
            <person name="Marx C.J."/>
            <person name="Bringel F."/>
            <person name="Chistoserdova L."/>
            <person name="Moulin L."/>
            <person name="Farhan Ul Haque M."/>
            <person name="Fleischman D.E."/>
            <person name="Gruffaz C."/>
            <person name="Jourand P."/>
            <person name="Knief C."/>
            <person name="Lee M.C."/>
            <person name="Muller E.E."/>
            <person name="Nadalig T."/>
            <person name="Peyraud R."/>
            <person name="Roselli S."/>
            <person name="Russ L."/>
            <person name="Goodwin L.A."/>
            <person name="Ivanova N."/>
            <person name="Kyrpides N."/>
            <person name="Lajus A."/>
            <person name="Land M.L."/>
            <person name="Medigue C."/>
            <person name="Mikhailova N."/>
            <person name="Nolan M."/>
            <person name="Woyke T."/>
            <person name="Stolyar S."/>
            <person name="Vorholt J.A."/>
            <person name="Vuilleumier S."/>
        </authorList>
    </citation>
    <scope>NUCLEOTIDE SEQUENCE [LARGE SCALE GENOMIC DNA]</scope>
    <source>
        <strain evidence="3">CM4 / NCIMB 13688</strain>
    </source>
</reference>
<reference evidence="3" key="1">
    <citation type="submission" date="2008-12" db="EMBL/GenBank/DDBJ databases">
        <title>Complete sequence of chromosome of Methylobacterium chloromethanicum CM4.</title>
        <authorList>
            <consortium name="US DOE Joint Genome Institute"/>
            <person name="Lucas S."/>
            <person name="Copeland A."/>
            <person name="Lapidus A."/>
            <person name="Glavina del Rio T."/>
            <person name="Dalin E."/>
            <person name="Tice H."/>
            <person name="Bruce D."/>
            <person name="Goodwin L."/>
            <person name="Pitluck S."/>
            <person name="Chertkov O."/>
            <person name="Brettin T."/>
            <person name="Detter J.C."/>
            <person name="Han C."/>
            <person name="Larimer F."/>
            <person name="Land M."/>
            <person name="Hauser L."/>
            <person name="Kyrpides N."/>
            <person name="Mikhailova N."/>
            <person name="Marx C."/>
            <person name="Richardson P."/>
        </authorList>
    </citation>
    <scope>NUCLEOTIDE SEQUENCE [LARGE SCALE GENOMIC DNA]</scope>
    <source>
        <strain evidence="3">CM4 / NCIMB 13688</strain>
    </source>
</reference>
<dbReference type="AlphaFoldDB" id="B7KRJ5"/>
<sequence>MLKARLCRARAKPRSSGAGGTRSHAVGRPADRRATPEGEGRGCAVGLYAPLPVSLDGQRGQAPPLDPADGGVSWRSGRPVASSCGPSPGRGGTACCRCPSACDPAVPIPHGWRWRLGAHRERGPFPWRGKRSATRGVGEAAFQRAACVADGLQAERISGSPAHVSPAWAAFAQEGFGAIGGDATLSVLRSVTNLAAWVHVFVSISRIFYFWLRTAYVSLQRPAGYVLAKILLRLSFGGQSGRQWWSASVVCRHVIMHSLRAK</sequence>
<dbReference type="HOGENOM" id="CLU_1060934_0_0_5"/>
<name>B7KRJ5_METC4</name>
<dbReference type="EMBL" id="CP001298">
    <property type="protein sequence ID" value="ACK85522.1"/>
    <property type="molecule type" value="Genomic_DNA"/>
</dbReference>
<evidence type="ECO:0000256" key="1">
    <source>
        <dbReference type="SAM" id="MobiDB-lite"/>
    </source>
</evidence>
<protein>
    <submittedName>
        <fullName evidence="2">Uncharacterized protein</fullName>
    </submittedName>
</protein>
<dbReference type="KEGG" id="mch:Mchl_4748"/>